<dbReference type="EC" id="3.1.-.-" evidence="7"/>
<dbReference type="EMBL" id="FWFS01000010">
    <property type="protein sequence ID" value="SLN59345.1"/>
    <property type="molecule type" value="Genomic_DNA"/>
</dbReference>
<dbReference type="HAMAP" id="MF_00009">
    <property type="entry name" value="Endoribonucl_YbeY"/>
    <property type="match status" value="1"/>
</dbReference>
<dbReference type="InterPro" id="IPR023091">
    <property type="entry name" value="MetalPrtase_cat_dom_sf_prd"/>
</dbReference>
<comment type="similarity">
    <text evidence="1 7">Belongs to the endoribonuclease YbeY family.</text>
</comment>
<keyword evidence="2 7" id="KW-0540">Nuclease</keyword>
<dbReference type="GO" id="GO:0006364">
    <property type="term" value="P:rRNA processing"/>
    <property type="evidence" value="ECO:0007669"/>
    <property type="project" value="UniProtKB-UniRule"/>
</dbReference>
<dbReference type="Proteomes" id="UP000193862">
    <property type="component" value="Unassembled WGS sequence"/>
</dbReference>
<proteinExistence type="inferred from homology"/>
<dbReference type="GO" id="GO:0004222">
    <property type="term" value="F:metalloendopeptidase activity"/>
    <property type="evidence" value="ECO:0007669"/>
    <property type="project" value="InterPro"/>
</dbReference>
<keyword evidence="7" id="KW-0963">Cytoplasm</keyword>
<evidence type="ECO:0000313" key="9">
    <source>
        <dbReference type="Proteomes" id="UP000193862"/>
    </source>
</evidence>
<protein>
    <recommendedName>
        <fullName evidence="7">Endoribonuclease YbeY</fullName>
        <ecNumber evidence="7">3.1.-.-</ecNumber>
    </recommendedName>
</protein>
<dbReference type="InterPro" id="IPR020549">
    <property type="entry name" value="YbeY_CS"/>
</dbReference>
<evidence type="ECO:0000256" key="6">
    <source>
        <dbReference type="ARBA" id="ARBA00022833"/>
    </source>
</evidence>
<sequence>MQSFLDLSIDDDRWAAAGVETLAARAFLATLAHLGMAAEDCEVSLLACDDARIALLNTDFRDKPTPTNVLSWPAEERATPKACPPVPRPDRFGVIALGDIAIAFDTCAREAEMGGNTLEAHATHLLIHGMLHLLGYDHISDADAQIMEGTEVEILASLGLPDPYR</sequence>
<keyword evidence="6 7" id="KW-0862">Zinc</keyword>
<feature type="binding site" evidence="7">
    <location>
        <position position="138"/>
    </location>
    <ligand>
        <name>Zn(2+)</name>
        <dbReference type="ChEBI" id="CHEBI:29105"/>
        <note>catalytic</note>
    </ligand>
</feature>
<evidence type="ECO:0000256" key="2">
    <source>
        <dbReference type="ARBA" id="ARBA00022722"/>
    </source>
</evidence>
<comment type="function">
    <text evidence="7">Single strand-specific metallo-endoribonuclease involved in late-stage 70S ribosome quality control and in maturation of the 3' terminus of the 16S rRNA.</text>
</comment>
<comment type="cofactor">
    <cofactor evidence="7">
        <name>Zn(2+)</name>
        <dbReference type="ChEBI" id="CHEBI:29105"/>
    </cofactor>
    <text evidence="7">Binds 1 zinc ion.</text>
</comment>
<keyword evidence="4 7" id="KW-0255">Endonuclease</keyword>
<evidence type="ECO:0000256" key="7">
    <source>
        <dbReference type="HAMAP-Rule" id="MF_00009"/>
    </source>
</evidence>
<feature type="binding site" evidence="7">
    <location>
        <position position="128"/>
    </location>
    <ligand>
        <name>Zn(2+)</name>
        <dbReference type="ChEBI" id="CHEBI:29105"/>
        <note>catalytic</note>
    </ligand>
</feature>
<evidence type="ECO:0000256" key="5">
    <source>
        <dbReference type="ARBA" id="ARBA00022801"/>
    </source>
</evidence>
<reference evidence="8 9" key="1">
    <citation type="submission" date="2017-03" db="EMBL/GenBank/DDBJ databases">
        <authorList>
            <person name="Afonso C.L."/>
            <person name="Miller P.J."/>
            <person name="Scott M.A."/>
            <person name="Spackman E."/>
            <person name="Goraichik I."/>
            <person name="Dimitrov K.M."/>
            <person name="Suarez D.L."/>
            <person name="Swayne D.E."/>
        </authorList>
    </citation>
    <scope>NUCLEOTIDE SEQUENCE [LARGE SCALE GENOMIC DNA]</scope>
    <source>
        <strain evidence="8 9">CECT 8620</strain>
    </source>
</reference>
<dbReference type="PANTHER" id="PTHR46986">
    <property type="entry name" value="ENDORIBONUCLEASE YBEY, CHLOROPLASTIC"/>
    <property type="match status" value="1"/>
</dbReference>
<comment type="subcellular location">
    <subcellularLocation>
        <location evidence="7">Cytoplasm</location>
    </subcellularLocation>
</comment>
<keyword evidence="9" id="KW-1185">Reference proteome</keyword>
<gene>
    <name evidence="7 8" type="primary">ybeY</name>
    <name evidence="8" type="ORF">AQS8620_02645</name>
</gene>
<name>A0A1Y5TAK3_9RHOB</name>
<dbReference type="PROSITE" id="PS01306">
    <property type="entry name" value="UPF0054"/>
    <property type="match status" value="1"/>
</dbReference>
<evidence type="ECO:0000313" key="8">
    <source>
        <dbReference type="EMBL" id="SLN59345.1"/>
    </source>
</evidence>
<keyword evidence="3 7" id="KW-0479">Metal-binding</keyword>
<feature type="binding site" evidence="7">
    <location>
        <position position="132"/>
    </location>
    <ligand>
        <name>Zn(2+)</name>
        <dbReference type="ChEBI" id="CHEBI:29105"/>
        <note>catalytic</note>
    </ligand>
</feature>
<dbReference type="Pfam" id="PF02130">
    <property type="entry name" value="YbeY"/>
    <property type="match status" value="1"/>
</dbReference>
<dbReference type="InterPro" id="IPR002036">
    <property type="entry name" value="YbeY"/>
</dbReference>
<evidence type="ECO:0000256" key="1">
    <source>
        <dbReference type="ARBA" id="ARBA00010875"/>
    </source>
</evidence>
<dbReference type="GO" id="GO:0005737">
    <property type="term" value="C:cytoplasm"/>
    <property type="evidence" value="ECO:0007669"/>
    <property type="project" value="UniProtKB-SubCell"/>
</dbReference>
<dbReference type="GO" id="GO:0004521">
    <property type="term" value="F:RNA endonuclease activity"/>
    <property type="evidence" value="ECO:0007669"/>
    <property type="project" value="UniProtKB-UniRule"/>
</dbReference>
<organism evidence="8 9">
    <name type="scientific">Aquimixticola soesokkakensis</name>
    <dbReference type="NCBI Taxonomy" id="1519096"/>
    <lineage>
        <taxon>Bacteria</taxon>
        <taxon>Pseudomonadati</taxon>
        <taxon>Pseudomonadota</taxon>
        <taxon>Alphaproteobacteria</taxon>
        <taxon>Rhodobacterales</taxon>
        <taxon>Paracoccaceae</taxon>
        <taxon>Aquimixticola</taxon>
    </lineage>
</organism>
<dbReference type="Gene3D" id="3.40.390.30">
    <property type="entry name" value="Metalloproteases ('zincins'), catalytic domain"/>
    <property type="match status" value="1"/>
</dbReference>
<dbReference type="GO" id="GO:0008270">
    <property type="term" value="F:zinc ion binding"/>
    <property type="evidence" value="ECO:0007669"/>
    <property type="project" value="UniProtKB-UniRule"/>
</dbReference>
<dbReference type="OrthoDB" id="9807740at2"/>
<keyword evidence="7" id="KW-0690">Ribosome biogenesis</keyword>
<dbReference type="RefSeq" id="WP_085837356.1">
    <property type="nucleotide sequence ID" value="NZ_FWFS01000010.1"/>
</dbReference>
<dbReference type="AlphaFoldDB" id="A0A1Y5TAK3"/>
<accession>A0A1Y5TAK3</accession>
<keyword evidence="7" id="KW-0698">rRNA processing</keyword>
<dbReference type="NCBIfam" id="TIGR00043">
    <property type="entry name" value="rRNA maturation RNase YbeY"/>
    <property type="match status" value="1"/>
</dbReference>
<dbReference type="SUPFAM" id="SSF55486">
    <property type="entry name" value="Metalloproteases ('zincins'), catalytic domain"/>
    <property type="match status" value="1"/>
</dbReference>
<evidence type="ECO:0000256" key="3">
    <source>
        <dbReference type="ARBA" id="ARBA00022723"/>
    </source>
</evidence>
<dbReference type="PANTHER" id="PTHR46986:SF1">
    <property type="entry name" value="ENDORIBONUCLEASE YBEY, CHLOROPLASTIC"/>
    <property type="match status" value="1"/>
</dbReference>
<evidence type="ECO:0000256" key="4">
    <source>
        <dbReference type="ARBA" id="ARBA00022759"/>
    </source>
</evidence>
<keyword evidence="5 7" id="KW-0378">Hydrolase</keyword>